<dbReference type="InterPro" id="IPR026523">
    <property type="entry name" value="PNMA"/>
</dbReference>
<dbReference type="GeneID" id="113062772"/>
<feature type="domain" description="CCHC-type" evidence="4">
    <location>
        <begin position="590"/>
        <end position="605"/>
    </location>
</feature>
<organism evidence="5 7">
    <name type="scientific">Carassius auratus</name>
    <name type="common">Goldfish</name>
    <dbReference type="NCBI Taxonomy" id="7957"/>
    <lineage>
        <taxon>Eukaryota</taxon>
        <taxon>Metazoa</taxon>
        <taxon>Chordata</taxon>
        <taxon>Craniata</taxon>
        <taxon>Vertebrata</taxon>
        <taxon>Euteleostomi</taxon>
        <taxon>Actinopterygii</taxon>
        <taxon>Neopterygii</taxon>
        <taxon>Teleostei</taxon>
        <taxon>Ostariophysi</taxon>
        <taxon>Cypriniformes</taxon>
        <taxon>Cyprinidae</taxon>
        <taxon>Cyprininae</taxon>
        <taxon>Carassius</taxon>
    </lineage>
</organism>
<proteinExistence type="predicted"/>
<feature type="compositionally biased region" description="Polar residues" evidence="3">
    <location>
        <begin position="155"/>
        <end position="166"/>
    </location>
</feature>
<dbReference type="GO" id="GO:0003676">
    <property type="term" value="F:nucleic acid binding"/>
    <property type="evidence" value="ECO:0007669"/>
    <property type="project" value="InterPro"/>
</dbReference>
<dbReference type="SUPFAM" id="SSF57756">
    <property type="entry name" value="Retrovirus zinc finger-like domains"/>
    <property type="match status" value="1"/>
</dbReference>
<dbReference type="PANTHER" id="PTHR23095">
    <property type="entry name" value="PARANEOPLASTIC ANTIGEN"/>
    <property type="match status" value="1"/>
</dbReference>
<dbReference type="PROSITE" id="PS50158">
    <property type="entry name" value="ZF_CCHC"/>
    <property type="match status" value="1"/>
</dbReference>
<keyword evidence="1" id="KW-0862">Zinc</keyword>
<evidence type="ECO:0000313" key="5">
    <source>
        <dbReference type="Proteomes" id="UP000515129"/>
    </source>
</evidence>
<sequence>MDIVRREKVIVPNAVLVSGITLSESDQDLESWLMRYGSIKRTLLIDSPASEFHRQAIIEFQYRSAMDTLRPLLPLRIVSTSHADVIFNVRALSSVYTHATGDDITRDYLEELQEIARVSGKPYQLVIQEELRKLNAASSLIDLSPTPSDGPVVAESQTPQLSQSQGAGVEALASPSTDQVFFPNVQQTKEPNLTKTNGADAVPMSSALSMDVLSPPSVQRVVVEHVVRTTDAVSAQYVPVRLRSFSGKIPRPPNEPDYDTWRASVDFLLDDPSISDLSRTRKILDSLLPPATDVVKHIGPQASPAVYLDLLESVYGSVEDGDELLARFMTLLQNQGEKPSSYLHRLQVMLSATVRRGGISEAERDRSLLKQFCRGCWDNRLLSNLRLEERKTSPPSFAELVVSVRAEEDKQASKEERMRSHLGMNKMSSQSVKPKATAHQLSTLVAGVGGAATAEADVSEKAMSGIHTQLAPLKFSVSKRGQADRKEAEEFSALKTEVNDLRAQIQAMESVVPKKLSYSDSNASELAELKKQVAELKAQMVTMEVQKNQMQKAKGSHGNFENSRFRQVESKESKQSLNLVGACRPRPGYCFHCGEEGHIAVHCENEPDPSKVARKRSLLREKQAQWDLQNQEKSQKGNFKPSLQ</sequence>
<dbReference type="PANTHER" id="PTHR23095:SF53">
    <property type="entry name" value="ZINC FINGER CCHC DOMAIN-CONTAINING PROTEIN 12-LIKE"/>
    <property type="match status" value="1"/>
</dbReference>
<protein>
    <submittedName>
        <fullName evidence="6 7">Zinc finger CCHC domain-containing protein 12-like</fullName>
    </submittedName>
</protein>
<keyword evidence="2" id="KW-0175">Coiled coil</keyword>
<evidence type="ECO:0000313" key="6">
    <source>
        <dbReference type="RefSeq" id="XP_026088519.1"/>
    </source>
</evidence>
<feature type="coiled-coil region" evidence="2">
    <location>
        <begin position="491"/>
        <end position="553"/>
    </location>
</feature>
<evidence type="ECO:0000313" key="7">
    <source>
        <dbReference type="RefSeq" id="XP_026088520.1"/>
    </source>
</evidence>
<evidence type="ECO:0000256" key="2">
    <source>
        <dbReference type="SAM" id="Coils"/>
    </source>
</evidence>
<evidence type="ECO:0000259" key="4">
    <source>
        <dbReference type="PROSITE" id="PS50158"/>
    </source>
</evidence>
<feature type="region of interest" description="Disordered" evidence="3">
    <location>
        <begin position="621"/>
        <end position="644"/>
    </location>
</feature>
<reference evidence="6 7" key="1">
    <citation type="submission" date="2025-04" db="UniProtKB">
        <authorList>
            <consortium name="RefSeq"/>
        </authorList>
    </citation>
    <scope>IDENTIFICATION</scope>
    <source>
        <strain evidence="6 7">Wakin</strain>
        <tissue evidence="6 7">Muscle</tissue>
    </source>
</reference>
<dbReference type="Gene3D" id="1.20.5.1700">
    <property type="match status" value="1"/>
</dbReference>
<dbReference type="Proteomes" id="UP000515129">
    <property type="component" value="Chromosome 45"/>
</dbReference>
<dbReference type="GO" id="GO:0008270">
    <property type="term" value="F:zinc ion binding"/>
    <property type="evidence" value="ECO:0007669"/>
    <property type="project" value="UniProtKB-KW"/>
</dbReference>
<evidence type="ECO:0000256" key="1">
    <source>
        <dbReference type="PROSITE-ProRule" id="PRU00047"/>
    </source>
</evidence>
<dbReference type="InterPro" id="IPR001878">
    <property type="entry name" value="Znf_CCHC"/>
</dbReference>
<dbReference type="InterPro" id="IPR036875">
    <property type="entry name" value="Znf_CCHC_sf"/>
</dbReference>
<dbReference type="CDD" id="cd00590">
    <property type="entry name" value="RRM_SF"/>
    <property type="match status" value="1"/>
</dbReference>
<evidence type="ECO:0000256" key="3">
    <source>
        <dbReference type="SAM" id="MobiDB-lite"/>
    </source>
</evidence>
<dbReference type="AlphaFoldDB" id="A0A6P6LVH3"/>
<feature type="region of interest" description="Disordered" evidence="3">
    <location>
        <begin position="145"/>
        <end position="169"/>
    </location>
</feature>
<dbReference type="KEGG" id="caua:113062772"/>
<gene>
    <name evidence="6 7" type="primary">LOC113062772</name>
</gene>
<keyword evidence="1" id="KW-0863">Zinc-finger</keyword>
<name>A0A6P6LVH3_CARAU</name>
<dbReference type="RefSeq" id="XP_026088519.1">
    <property type="nucleotide sequence ID" value="XM_026232734.1"/>
</dbReference>
<keyword evidence="5" id="KW-1185">Reference proteome</keyword>
<dbReference type="InterPro" id="IPR048270">
    <property type="entry name" value="PNMA_C"/>
</dbReference>
<dbReference type="OrthoDB" id="115435at2759"/>
<accession>A0A6P6LVH3</accession>
<keyword evidence="1" id="KW-0479">Metal-binding</keyword>
<dbReference type="Pfam" id="PF14893">
    <property type="entry name" value="PNMA"/>
    <property type="match status" value="1"/>
</dbReference>
<dbReference type="RefSeq" id="XP_026088520.1">
    <property type="nucleotide sequence ID" value="XM_026232735.1"/>
</dbReference>